<keyword evidence="3" id="KW-0808">Transferase</keyword>
<reference evidence="8" key="1">
    <citation type="journal article" date="2014" name="Nat. Genet.">
        <title>A reference genome for common bean and genome-wide analysis of dual domestications.</title>
        <authorList>
            <person name="Schmutz J."/>
            <person name="McClean P.E."/>
            <person name="Mamidi S."/>
            <person name="Wu G.A."/>
            <person name="Cannon S.B."/>
            <person name="Grimwood J."/>
            <person name="Jenkins J."/>
            <person name="Shu S."/>
            <person name="Song Q."/>
            <person name="Chavarro C."/>
            <person name="Torres-Torres M."/>
            <person name="Geffroy V."/>
            <person name="Moghaddam S.M."/>
            <person name="Gao D."/>
            <person name="Abernathy B."/>
            <person name="Barry K."/>
            <person name="Blair M."/>
            <person name="Brick M.A."/>
            <person name="Chovatia M."/>
            <person name="Gepts P."/>
            <person name="Goodstein D.M."/>
            <person name="Gonzales M."/>
            <person name="Hellsten U."/>
            <person name="Hyten D.L."/>
            <person name="Jia G."/>
            <person name="Kelly J.D."/>
            <person name="Kudrna D."/>
            <person name="Lee R."/>
            <person name="Richard M.M."/>
            <person name="Miklas P.N."/>
            <person name="Osorno J.M."/>
            <person name="Rodrigues J."/>
            <person name="Thareau V."/>
            <person name="Urrea C.A."/>
            <person name="Wang M."/>
            <person name="Yu Y."/>
            <person name="Zhang M."/>
            <person name="Wing R.A."/>
            <person name="Cregan P.B."/>
            <person name="Rokhsar D.S."/>
            <person name="Jackson S.A."/>
        </authorList>
    </citation>
    <scope>NUCLEOTIDE SEQUENCE [LARGE SCALE GENOMIC DNA]</scope>
    <source>
        <strain evidence="8">cv. G19833</strain>
    </source>
</reference>
<dbReference type="GO" id="GO:0009507">
    <property type="term" value="C:chloroplast"/>
    <property type="evidence" value="ECO:0007669"/>
    <property type="project" value="TreeGrafter"/>
</dbReference>
<keyword evidence="5" id="KW-0460">Magnesium</keyword>
<proteinExistence type="inferred from homology"/>
<evidence type="ECO:0000256" key="1">
    <source>
        <dbReference type="ARBA" id="ARBA00001946"/>
    </source>
</evidence>
<dbReference type="STRING" id="3885.V7CKL6"/>
<keyword evidence="6" id="KW-0414">Isoprene biosynthesis</keyword>
<accession>V7CKL6</accession>
<evidence type="ECO:0000256" key="4">
    <source>
        <dbReference type="ARBA" id="ARBA00022723"/>
    </source>
</evidence>
<dbReference type="InterPro" id="IPR008949">
    <property type="entry name" value="Isoprenoid_synthase_dom_sf"/>
</dbReference>
<dbReference type="PANTHER" id="PTHR12001">
    <property type="entry name" value="GERANYLGERANYL PYROPHOSPHATE SYNTHASE"/>
    <property type="match status" value="1"/>
</dbReference>
<dbReference type="Gramene" id="ESW29908">
    <property type="protein sequence ID" value="ESW29908"/>
    <property type="gene ID" value="PHAVU_002G108500g"/>
</dbReference>
<dbReference type="SUPFAM" id="SSF48576">
    <property type="entry name" value="Terpenoid synthases"/>
    <property type="match status" value="1"/>
</dbReference>
<evidence type="ECO:0000313" key="8">
    <source>
        <dbReference type="Proteomes" id="UP000000226"/>
    </source>
</evidence>
<dbReference type="GO" id="GO:0046872">
    <property type="term" value="F:metal ion binding"/>
    <property type="evidence" value="ECO:0007669"/>
    <property type="project" value="UniProtKB-KW"/>
</dbReference>
<evidence type="ECO:0000256" key="6">
    <source>
        <dbReference type="ARBA" id="ARBA00023229"/>
    </source>
</evidence>
<dbReference type="OrthoDB" id="1706714at2759"/>
<dbReference type="EMBL" id="CM002289">
    <property type="protein sequence ID" value="ESW29908.1"/>
    <property type="molecule type" value="Genomic_DNA"/>
</dbReference>
<comment type="similarity">
    <text evidence="2">Belongs to the FPP/GGPP synthase family.</text>
</comment>
<evidence type="ECO:0000256" key="2">
    <source>
        <dbReference type="ARBA" id="ARBA00006706"/>
    </source>
</evidence>
<evidence type="ECO:0000256" key="3">
    <source>
        <dbReference type="ARBA" id="ARBA00022679"/>
    </source>
</evidence>
<keyword evidence="8" id="KW-1185">Reference proteome</keyword>
<dbReference type="Proteomes" id="UP000000226">
    <property type="component" value="Chromosome 2"/>
</dbReference>
<comment type="cofactor">
    <cofactor evidence="1">
        <name>Mg(2+)</name>
        <dbReference type="ChEBI" id="CHEBI:18420"/>
    </cofactor>
</comment>
<dbReference type="PANTHER" id="PTHR12001:SF69">
    <property type="entry name" value="ALL TRANS-POLYPRENYL-DIPHOSPHATE SYNTHASE PDSS1"/>
    <property type="match status" value="1"/>
</dbReference>
<organism evidence="7 8">
    <name type="scientific">Phaseolus vulgaris</name>
    <name type="common">Kidney bean</name>
    <name type="synonym">French bean</name>
    <dbReference type="NCBI Taxonomy" id="3885"/>
    <lineage>
        <taxon>Eukaryota</taxon>
        <taxon>Viridiplantae</taxon>
        <taxon>Streptophyta</taxon>
        <taxon>Embryophyta</taxon>
        <taxon>Tracheophyta</taxon>
        <taxon>Spermatophyta</taxon>
        <taxon>Magnoliopsida</taxon>
        <taxon>eudicotyledons</taxon>
        <taxon>Gunneridae</taxon>
        <taxon>Pentapetalae</taxon>
        <taxon>rosids</taxon>
        <taxon>fabids</taxon>
        <taxon>Fabales</taxon>
        <taxon>Fabaceae</taxon>
        <taxon>Papilionoideae</taxon>
        <taxon>50 kb inversion clade</taxon>
        <taxon>NPAAA clade</taxon>
        <taxon>indigoferoid/millettioid clade</taxon>
        <taxon>Phaseoleae</taxon>
        <taxon>Phaseolus</taxon>
    </lineage>
</organism>
<dbReference type="AlphaFoldDB" id="V7CKL6"/>
<dbReference type="GO" id="GO:0008299">
    <property type="term" value="P:isoprenoid biosynthetic process"/>
    <property type="evidence" value="ECO:0007669"/>
    <property type="project" value="UniProtKB-KW"/>
</dbReference>
<protein>
    <submittedName>
        <fullName evidence="7">Uncharacterized protein</fullName>
    </submittedName>
</protein>
<dbReference type="eggNOG" id="KOG0776">
    <property type="taxonomic scope" value="Eukaryota"/>
</dbReference>
<evidence type="ECO:0000256" key="5">
    <source>
        <dbReference type="ARBA" id="ARBA00022842"/>
    </source>
</evidence>
<sequence length="135" mass="15215">MISRTLKVDDSKFANLAHQGELKQSKTLPTNGLNLKGYSESPISPARFFEVVANDLLTLNKNLQLIPIYKLQCFGINGAENPVLLSAADQIFSAGGKRMRPTLVFLVARATTEFLDLKWTMIEFQRTRVLHVFKF</sequence>
<gene>
    <name evidence="7" type="ORF">PHAVU_002G108500g</name>
</gene>
<name>V7CKL6_PHAVU</name>
<dbReference type="GO" id="GO:0010236">
    <property type="term" value="P:plastoquinone biosynthetic process"/>
    <property type="evidence" value="ECO:0007669"/>
    <property type="project" value="TreeGrafter"/>
</dbReference>
<evidence type="ECO:0000313" key="7">
    <source>
        <dbReference type="EMBL" id="ESW29908.1"/>
    </source>
</evidence>
<dbReference type="GO" id="GO:0004659">
    <property type="term" value="F:prenyltransferase activity"/>
    <property type="evidence" value="ECO:0007669"/>
    <property type="project" value="TreeGrafter"/>
</dbReference>
<keyword evidence="4" id="KW-0479">Metal-binding</keyword>